<keyword evidence="2" id="KW-1133">Transmembrane helix</keyword>
<accession>A0A5B9P4I2</accession>
<evidence type="ECO:0000313" key="4">
    <source>
        <dbReference type="Proteomes" id="UP000322214"/>
    </source>
</evidence>
<evidence type="ECO:0000313" key="3">
    <source>
        <dbReference type="EMBL" id="QEG21278.1"/>
    </source>
</evidence>
<feature type="compositionally biased region" description="Low complexity" evidence="1">
    <location>
        <begin position="101"/>
        <end position="119"/>
    </location>
</feature>
<protein>
    <submittedName>
        <fullName evidence="3">Uncharacterized protein</fullName>
    </submittedName>
</protein>
<dbReference type="EMBL" id="CP042912">
    <property type="protein sequence ID" value="QEG21278.1"/>
    <property type="molecule type" value="Genomic_DNA"/>
</dbReference>
<name>A0A5B9P4I2_9BACT</name>
<keyword evidence="2" id="KW-0812">Transmembrane</keyword>
<organism evidence="3 4">
    <name type="scientific">Mariniblastus fucicola</name>
    <dbReference type="NCBI Taxonomy" id="980251"/>
    <lineage>
        <taxon>Bacteria</taxon>
        <taxon>Pseudomonadati</taxon>
        <taxon>Planctomycetota</taxon>
        <taxon>Planctomycetia</taxon>
        <taxon>Pirellulales</taxon>
        <taxon>Pirellulaceae</taxon>
        <taxon>Mariniblastus</taxon>
    </lineage>
</organism>
<gene>
    <name evidence="3" type="ORF">MFFC18_11330</name>
</gene>
<proteinExistence type="predicted"/>
<reference evidence="3 4" key="1">
    <citation type="submission" date="2019-08" db="EMBL/GenBank/DDBJ databases">
        <title>Deep-cultivation of Planctomycetes and their phenomic and genomic characterization uncovers novel biology.</title>
        <authorList>
            <person name="Wiegand S."/>
            <person name="Jogler M."/>
            <person name="Boedeker C."/>
            <person name="Pinto D."/>
            <person name="Vollmers J."/>
            <person name="Rivas-Marin E."/>
            <person name="Kohn T."/>
            <person name="Peeters S.H."/>
            <person name="Heuer A."/>
            <person name="Rast P."/>
            <person name="Oberbeckmann S."/>
            <person name="Bunk B."/>
            <person name="Jeske O."/>
            <person name="Meyerdierks A."/>
            <person name="Storesund J.E."/>
            <person name="Kallscheuer N."/>
            <person name="Luecker S."/>
            <person name="Lage O.M."/>
            <person name="Pohl T."/>
            <person name="Merkel B.J."/>
            <person name="Hornburger P."/>
            <person name="Mueller R.-W."/>
            <person name="Bruemmer F."/>
            <person name="Labrenz M."/>
            <person name="Spormann A.M."/>
            <person name="Op den Camp H."/>
            <person name="Overmann J."/>
            <person name="Amann R."/>
            <person name="Jetten M.S.M."/>
            <person name="Mascher T."/>
            <person name="Medema M.H."/>
            <person name="Devos D.P."/>
            <person name="Kaster A.-K."/>
            <person name="Ovreas L."/>
            <person name="Rohde M."/>
            <person name="Galperin M.Y."/>
            <person name="Jogler C."/>
        </authorList>
    </citation>
    <scope>NUCLEOTIDE SEQUENCE [LARGE SCALE GENOMIC DNA]</scope>
    <source>
        <strain evidence="3 4">FC18</strain>
    </source>
</reference>
<feature type="region of interest" description="Disordered" evidence="1">
    <location>
        <begin position="186"/>
        <end position="218"/>
    </location>
</feature>
<evidence type="ECO:0000256" key="2">
    <source>
        <dbReference type="SAM" id="Phobius"/>
    </source>
</evidence>
<feature type="compositionally biased region" description="Low complexity" evidence="1">
    <location>
        <begin position="187"/>
        <end position="199"/>
    </location>
</feature>
<dbReference type="KEGG" id="mff:MFFC18_11330"/>
<feature type="region of interest" description="Disordered" evidence="1">
    <location>
        <begin position="65"/>
        <end position="130"/>
    </location>
</feature>
<dbReference type="RefSeq" id="WP_075081717.1">
    <property type="nucleotide sequence ID" value="NZ_CP042912.1"/>
</dbReference>
<feature type="transmembrane region" description="Helical" evidence="2">
    <location>
        <begin position="139"/>
        <end position="160"/>
    </location>
</feature>
<dbReference type="AlphaFoldDB" id="A0A5B9P4I2"/>
<feature type="compositionally biased region" description="Low complexity" evidence="1">
    <location>
        <begin position="207"/>
        <end position="216"/>
    </location>
</feature>
<keyword evidence="2" id="KW-0472">Membrane</keyword>
<sequence>MEPFQLLCPGCASKLKVRNRSAIGQRLACPRCREMILVEAPEGHDIGESKLGMASFDDMDLDALLDNRAPASPPKPKKPVQVSAEIPRPKRPTQRAPNQKQQTRPNQQTPSNPNQQANPELAPGQEWVNPATKKKQRMVLLTMAAIGSLLAIGAVTFFLINGFGSGNNNVAEVPDENVEQNDDLKAVTDTTPDDTAIADADSETDPPADAPDITTPDIDEPEIVMPEIGDAPPIIGIPDTPPEIPGTEGTDSLAETKPPIEGFDDDSDLGAGEEPVAKLVDPNANLNSILAESGTSLLEIQTAASNMRSDLTIGTPKYFFDKVGFEDADPSRQKDQIILGVKFDQQPLQTVLHELAAISGLRLTIDAPTIAVSGADVNPKVSLQIENESTGTVIRKIAESVGLVAIESDRGFWITAANSEEFETESIGIALIIENEDDGHQLVQLIRRLIFPGTWTGNVREEDIDGTGDPKGKIEFVAGKLELNHSPAAIREVQKLVDGLKALARNDVAASELLQPVPWINSGKFAADFTPTNSIRLPIGKFFRNLRDNNGVQLIADWHSLGNAGWTSDSMAPGWIDERTVGDVVKETAHGMGASVYIVDEETVWITSQDVADSIFLLKLYPLAKLADGRLTTERLEAILSDSIGEPMRRPGVAFFVLSKQKLVAVRAPQLLHRQVRAVLREIE</sequence>
<evidence type="ECO:0000256" key="1">
    <source>
        <dbReference type="SAM" id="MobiDB-lite"/>
    </source>
</evidence>
<dbReference type="STRING" id="980251.GCA_001642875_01807"/>
<dbReference type="Proteomes" id="UP000322214">
    <property type="component" value="Chromosome"/>
</dbReference>
<keyword evidence="4" id="KW-1185">Reference proteome</keyword>
<dbReference type="OrthoDB" id="208996at2"/>